<dbReference type="InterPro" id="IPR029052">
    <property type="entry name" value="Metallo-depent_PP-like"/>
</dbReference>
<organism evidence="5 6">
    <name type="scientific">Peptoanaerobacter stomatis</name>
    <dbReference type="NCBI Taxonomy" id="796937"/>
    <lineage>
        <taxon>Bacteria</taxon>
        <taxon>Bacillati</taxon>
        <taxon>Bacillota</taxon>
        <taxon>Clostridia</taxon>
        <taxon>Peptostreptococcales</taxon>
        <taxon>Filifactoraceae</taxon>
        <taxon>Peptoanaerobacter</taxon>
    </lineage>
</organism>
<dbReference type="PATRIC" id="fig|796937.3.peg.1797"/>
<comment type="pathway">
    <text evidence="4">Carbohydrate biosynthesis; gluconeogenesis.</text>
</comment>
<evidence type="ECO:0000256" key="3">
    <source>
        <dbReference type="ARBA" id="ARBA00023277"/>
    </source>
</evidence>
<dbReference type="Proteomes" id="UP000006437">
    <property type="component" value="Unassembled WGS sequence"/>
</dbReference>
<evidence type="ECO:0000313" key="5">
    <source>
        <dbReference type="EMBL" id="EHL11026.1"/>
    </source>
</evidence>
<comment type="caution">
    <text evidence="5">The sequence shown here is derived from an EMBL/GenBank/DDBJ whole genome shotgun (WGS) entry which is preliminary data.</text>
</comment>
<reference evidence="5 6" key="1">
    <citation type="submission" date="2011-08" db="EMBL/GenBank/DDBJ databases">
        <title>The Genome Sequence of Eubacteriaceae bacterium ACC19a.</title>
        <authorList>
            <consortium name="The Broad Institute Genome Sequencing Platform"/>
            <person name="Earl A."/>
            <person name="Ward D."/>
            <person name="Feldgarden M."/>
            <person name="Gevers D."/>
            <person name="Sizova M."/>
            <person name="Hazen A."/>
            <person name="Epstein S."/>
            <person name="Young S.K."/>
            <person name="Zeng Q."/>
            <person name="Gargeya S."/>
            <person name="Fitzgerald M."/>
            <person name="Haas B."/>
            <person name="Abouelleil A."/>
            <person name="Alvarado L."/>
            <person name="Arachchi H.M."/>
            <person name="Berlin A."/>
            <person name="Brown A."/>
            <person name="Chapman S.B."/>
            <person name="Chen Z."/>
            <person name="Dunbar C."/>
            <person name="Freedman E."/>
            <person name="Gearin G."/>
            <person name="Gellesch M."/>
            <person name="Goldberg J."/>
            <person name="Griggs A."/>
            <person name="Gujja S."/>
            <person name="Heiman D."/>
            <person name="Howarth C."/>
            <person name="Larson L."/>
            <person name="Lui A."/>
            <person name="MacDonald P.J.P."/>
            <person name="Montmayeur A."/>
            <person name="Murphy C."/>
            <person name="Neiman D."/>
            <person name="Pearson M."/>
            <person name="Priest M."/>
            <person name="Roberts A."/>
            <person name="Saif S."/>
            <person name="Shea T."/>
            <person name="Shenoy N."/>
            <person name="Sisk P."/>
            <person name="Stolte C."/>
            <person name="Sykes S."/>
            <person name="Wortman J."/>
            <person name="Nusbaum C."/>
            <person name="Birren B."/>
        </authorList>
    </citation>
    <scope>NUCLEOTIDE SEQUENCE [LARGE SCALE GENOMIC DNA]</scope>
    <source>
        <strain evidence="5 6">ACC19a</strain>
    </source>
</reference>
<keyword evidence="2 4" id="KW-0464">Manganese</keyword>
<dbReference type="SUPFAM" id="SSF56300">
    <property type="entry name" value="Metallo-dependent phosphatases"/>
    <property type="match status" value="2"/>
</dbReference>
<dbReference type="EMBL" id="AFZE01000056">
    <property type="protein sequence ID" value="EHL11026.1"/>
    <property type="molecule type" value="Genomic_DNA"/>
</dbReference>
<evidence type="ECO:0000256" key="1">
    <source>
        <dbReference type="ARBA" id="ARBA00022801"/>
    </source>
</evidence>
<name>G9X2F6_9FIRM</name>
<dbReference type="HAMAP" id="MF_01854">
    <property type="entry name" value="FBPase_class3"/>
    <property type="match status" value="1"/>
</dbReference>
<dbReference type="CDD" id="cd00838">
    <property type="entry name" value="MPP_superfamily"/>
    <property type="match status" value="1"/>
</dbReference>
<proteinExistence type="inferred from homology"/>
<dbReference type="HOGENOM" id="CLU_028392_2_0_9"/>
<comment type="similarity">
    <text evidence="4">Belongs to the FBPase class 3 family.</text>
</comment>
<dbReference type="EC" id="3.1.3.11" evidence="4"/>
<evidence type="ECO:0000256" key="2">
    <source>
        <dbReference type="ARBA" id="ARBA00023211"/>
    </source>
</evidence>
<dbReference type="UniPathway" id="UPA00138"/>
<sequence>MITISNEELRQNIKYLELLSTSYPNITSAVEEVVNLKAILNLPKGTEHFLTDIHGEAEAFNHVMQNASGAIRRKVYEELGSTVSIEDLEELTTLIYYPKEKLELIKKKKDERLLDNWYELTIYRLVRVTRAASSKYTRSKVRKTLPKDFAYIMEELLQEDEHRFNKKEYYTQIIKSLVEYERADLFIIQISQVIKNLTIDHLHIIGDIYDRGPAPHEVMDTLMSQKNLDIQWGNHDILWMGAAAGSQVCVANAVRIALRYANNDVIEEGYGINLLPLATFASKVYKDDECAKFMPKESVQKPFDIDEKLLAKMHKAISIIQFKLEEDVIRKNPLYEMKKRKILNTIDLKDCTIEIEGVRYKLNDNSFPTIDPKNPIKLTNEEKNVIEAITNNFIHSEKLTRHIRFLYAKGSMYCTYNNNLLFHACILLNEDGSFKKKKINGEYYKGKTLMDKYDQMAREAYFSKDSSKTSPDFLWFLWCNEDSTLFGKDKMTTFERYFIDDKATHKETLSPYYKLMGKDDGTLAVQILEEFGLDSKDSHIINGHTPVKLSKGESPIKAGGRQLVIDGGFSKAYQKTTGIAGYTLTYNSYGLTLISHNPFESVEKVLKEGFDIKSTKQVIETVTERKRVGDTDTGKTIMDKIYNLEMLISSYKKGIIKQKD</sequence>
<dbReference type="GO" id="GO:0042132">
    <property type="term" value="F:fructose 1,6-bisphosphate 1-phosphatase activity"/>
    <property type="evidence" value="ECO:0007669"/>
    <property type="project" value="UniProtKB-UniRule"/>
</dbReference>
<dbReference type="Gene3D" id="3.60.21.10">
    <property type="match status" value="1"/>
</dbReference>
<dbReference type="PIRSF" id="PIRSF000906">
    <property type="entry name" value="FBPtase_Bacill"/>
    <property type="match status" value="1"/>
</dbReference>
<dbReference type="GO" id="GO:0006094">
    <property type="term" value="P:gluconeogenesis"/>
    <property type="evidence" value="ECO:0007669"/>
    <property type="project" value="UniProtKB-UniRule"/>
</dbReference>
<protein>
    <recommendedName>
        <fullName evidence="4">Fructose-1,6-bisphosphatase class 3</fullName>
        <shortName evidence="4">FBPase class 3</shortName>
        <ecNumber evidence="4">3.1.3.11</ecNumber>
    </recommendedName>
    <alternativeName>
        <fullName evidence="4">D-fructose-1,6-bisphosphate 1-phosphohydrolase class 3</fullName>
    </alternativeName>
</protein>
<comment type="cofactor">
    <cofactor evidence="4">
        <name>Mn(2+)</name>
        <dbReference type="ChEBI" id="CHEBI:29035"/>
    </cofactor>
</comment>
<evidence type="ECO:0000256" key="4">
    <source>
        <dbReference type="HAMAP-Rule" id="MF_01854"/>
    </source>
</evidence>
<gene>
    <name evidence="4" type="primary">fbp</name>
    <name evidence="5" type="ORF">HMPREF9629_00563</name>
</gene>
<dbReference type="AlphaFoldDB" id="G9X2F6"/>
<keyword evidence="1 4" id="KW-0378">Hydrolase</keyword>
<evidence type="ECO:0000313" key="6">
    <source>
        <dbReference type="Proteomes" id="UP000006437"/>
    </source>
</evidence>
<accession>G9X2F6</accession>
<dbReference type="RefSeq" id="WP_009524799.1">
    <property type="nucleotide sequence ID" value="NZ_JH414548.1"/>
</dbReference>
<keyword evidence="3 4" id="KW-0119">Carbohydrate metabolism</keyword>
<dbReference type="Pfam" id="PF06874">
    <property type="entry name" value="FBPase_2"/>
    <property type="match status" value="1"/>
</dbReference>
<comment type="catalytic activity">
    <reaction evidence="4">
        <text>beta-D-fructose 1,6-bisphosphate + H2O = beta-D-fructose 6-phosphate + phosphate</text>
        <dbReference type="Rhea" id="RHEA:11064"/>
        <dbReference type="ChEBI" id="CHEBI:15377"/>
        <dbReference type="ChEBI" id="CHEBI:32966"/>
        <dbReference type="ChEBI" id="CHEBI:43474"/>
        <dbReference type="ChEBI" id="CHEBI:57634"/>
        <dbReference type="EC" id="3.1.3.11"/>
    </reaction>
</comment>
<dbReference type="InterPro" id="IPR009164">
    <property type="entry name" value="FBPtase_class3"/>
</dbReference>